<comment type="caution">
    <text evidence="1">The sequence shown here is derived from an EMBL/GenBank/DDBJ whole genome shotgun (WGS) entry which is preliminary data.</text>
</comment>
<evidence type="ECO:0000313" key="2">
    <source>
        <dbReference type="Proteomes" id="UP000320876"/>
    </source>
</evidence>
<keyword evidence="2" id="KW-1185">Reference proteome</keyword>
<protein>
    <submittedName>
        <fullName evidence="1">2'-5' RNA ligase superfamily protein</fullName>
    </submittedName>
</protein>
<organism evidence="1 2">
    <name type="scientific">Amycolatopsis cihanbeyliensis</name>
    <dbReference type="NCBI Taxonomy" id="1128664"/>
    <lineage>
        <taxon>Bacteria</taxon>
        <taxon>Bacillati</taxon>
        <taxon>Actinomycetota</taxon>
        <taxon>Actinomycetes</taxon>
        <taxon>Pseudonocardiales</taxon>
        <taxon>Pseudonocardiaceae</taxon>
        <taxon>Amycolatopsis</taxon>
    </lineage>
</organism>
<dbReference type="OrthoDB" id="2082235at2"/>
<gene>
    <name evidence="1" type="ORF">FB471_5932</name>
</gene>
<dbReference type="RefSeq" id="WP_142002895.1">
    <property type="nucleotide sequence ID" value="NZ_VFML01000002.1"/>
</dbReference>
<proteinExistence type="predicted"/>
<dbReference type="Pfam" id="PF13563">
    <property type="entry name" value="2_5_RNA_ligase2"/>
    <property type="match status" value="1"/>
</dbReference>
<name>A0A542CSN0_AMYCI</name>
<dbReference type="AlphaFoldDB" id="A0A542CSN0"/>
<dbReference type="Proteomes" id="UP000320876">
    <property type="component" value="Unassembled WGS sequence"/>
</dbReference>
<accession>A0A542CSN0</accession>
<dbReference type="Gene3D" id="3.90.1140.10">
    <property type="entry name" value="Cyclic phosphodiesterase"/>
    <property type="match status" value="1"/>
</dbReference>
<keyword evidence="1" id="KW-0436">Ligase</keyword>
<evidence type="ECO:0000313" key="1">
    <source>
        <dbReference type="EMBL" id="TQI93790.1"/>
    </source>
</evidence>
<dbReference type="InterPro" id="IPR009097">
    <property type="entry name" value="Cyclic_Pdiesterase"/>
</dbReference>
<dbReference type="SUPFAM" id="SSF55144">
    <property type="entry name" value="LigT-like"/>
    <property type="match status" value="1"/>
</dbReference>
<dbReference type="GO" id="GO:0016874">
    <property type="term" value="F:ligase activity"/>
    <property type="evidence" value="ECO:0007669"/>
    <property type="project" value="UniProtKB-KW"/>
</dbReference>
<dbReference type="EMBL" id="VFML01000002">
    <property type="protein sequence ID" value="TQI93790.1"/>
    <property type="molecule type" value="Genomic_DNA"/>
</dbReference>
<sequence>MPQPGKSAVVIPVPAADPLLDAVRERHPGIVRDVPAHLSVLYPFLTADELDDHTVGTLESIFAERAPAEVGFPGCARQPGFVYLPPEPPTAVRELSTTVRRHWPGLLPYGGAFGDPPPHLTVAMGIDEPVAGEIERQVGPYLPVRTRLEEAWLVVYTDRWTVRARFPFGGGP</sequence>
<reference evidence="1 2" key="1">
    <citation type="submission" date="2019-06" db="EMBL/GenBank/DDBJ databases">
        <title>Sequencing the genomes of 1000 actinobacteria strains.</title>
        <authorList>
            <person name="Klenk H.-P."/>
        </authorList>
    </citation>
    <scope>NUCLEOTIDE SEQUENCE [LARGE SCALE GENOMIC DNA]</scope>
    <source>
        <strain evidence="1 2">DSM 45679</strain>
    </source>
</reference>